<evidence type="ECO:0000313" key="1">
    <source>
        <dbReference type="EMBL" id="CAD8074971.1"/>
    </source>
</evidence>
<gene>
    <name evidence="1" type="ORF">PSON_ATCC_30995.1.T0320370</name>
</gene>
<protein>
    <submittedName>
        <fullName evidence="1">Uncharacterized protein</fullName>
    </submittedName>
</protein>
<comment type="caution">
    <text evidence="1">The sequence shown here is derived from an EMBL/GenBank/DDBJ whole genome shotgun (WGS) entry which is preliminary data.</text>
</comment>
<keyword evidence="2" id="KW-1185">Reference proteome</keyword>
<dbReference type="EMBL" id="CAJJDN010000032">
    <property type="protein sequence ID" value="CAD8074971.1"/>
    <property type="molecule type" value="Genomic_DNA"/>
</dbReference>
<reference evidence="1" key="1">
    <citation type="submission" date="2021-01" db="EMBL/GenBank/DDBJ databases">
        <authorList>
            <consortium name="Genoscope - CEA"/>
            <person name="William W."/>
        </authorList>
    </citation>
    <scope>NUCLEOTIDE SEQUENCE</scope>
</reference>
<dbReference type="Proteomes" id="UP000692954">
    <property type="component" value="Unassembled WGS sequence"/>
</dbReference>
<evidence type="ECO:0000313" key="2">
    <source>
        <dbReference type="Proteomes" id="UP000692954"/>
    </source>
</evidence>
<sequence>MLLQLVDNNCKDLCIENKICLYCEISYTSPQNFNINFSQRVKSMNNKQFLEYVQVDNEILAIMNIQCKIQYLITLYVTIIIKFCQAINAKFQNARSARLYLNSYTRLYISFQIIQQLNIYQSIYFQIFQNIYIDELFQCSEFIHLIYSQKLACLIKTDKDVIYQQK</sequence>
<accession>A0A8S1MAA0</accession>
<name>A0A8S1MAA0_9CILI</name>
<organism evidence="1 2">
    <name type="scientific">Paramecium sonneborni</name>
    <dbReference type="NCBI Taxonomy" id="65129"/>
    <lineage>
        <taxon>Eukaryota</taxon>
        <taxon>Sar</taxon>
        <taxon>Alveolata</taxon>
        <taxon>Ciliophora</taxon>
        <taxon>Intramacronucleata</taxon>
        <taxon>Oligohymenophorea</taxon>
        <taxon>Peniculida</taxon>
        <taxon>Parameciidae</taxon>
        <taxon>Paramecium</taxon>
    </lineage>
</organism>
<proteinExistence type="predicted"/>
<dbReference type="AlphaFoldDB" id="A0A8S1MAA0"/>